<reference evidence="1 2" key="1">
    <citation type="journal article" date="2014" name="Nature">
        <title>An environmental bacterial taxon with a large and distinct metabolic repertoire.</title>
        <authorList>
            <person name="Wilson M.C."/>
            <person name="Mori T."/>
            <person name="Ruckert C."/>
            <person name="Uria A.R."/>
            <person name="Helf M.J."/>
            <person name="Takada K."/>
            <person name="Gernert C."/>
            <person name="Steffens U.A."/>
            <person name="Heycke N."/>
            <person name="Schmitt S."/>
            <person name="Rinke C."/>
            <person name="Helfrich E.J."/>
            <person name="Brachmann A.O."/>
            <person name="Gurgui C."/>
            <person name="Wakimoto T."/>
            <person name="Kracht M."/>
            <person name="Crusemann M."/>
            <person name="Hentschel U."/>
            <person name="Abe I."/>
            <person name="Matsunaga S."/>
            <person name="Kalinowski J."/>
            <person name="Takeyama H."/>
            <person name="Piel J."/>
        </authorList>
    </citation>
    <scope>NUCLEOTIDE SEQUENCE [LARGE SCALE GENOMIC DNA]</scope>
    <source>
        <strain evidence="2">TSY1</strain>
    </source>
</reference>
<accession>W4LTZ7</accession>
<dbReference type="HOGENOM" id="CLU_093165_0_0_7"/>
<comment type="caution">
    <text evidence="1">The sequence shown here is derived from an EMBL/GenBank/DDBJ whole genome shotgun (WGS) entry which is preliminary data.</text>
</comment>
<proteinExistence type="predicted"/>
<evidence type="ECO:0000313" key="2">
    <source>
        <dbReference type="Proteomes" id="UP000019141"/>
    </source>
</evidence>
<dbReference type="Proteomes" id="UP000019141">
    <property type="component" value="Unassembled WGS sequence"/>
</dbReference>
<keyword evidence="2" id="KW-1185">Reference proteome</keyword>
<dbReference type="AlphaFoldDB" id="W4LTZ7"/>
<protein>
    <recommendedName>
        <fullName evidence="3">DUF4058 domain-containing protein</fullName>
    </recommendedName>
</protein>
<dbReference type="PATRIC" id="fig|1429438.4.peg.1752"/>
<dbReference type="Pfam" id="PF13267">
    <property type="entry name" value="DUF4058"/>
    <property type="match status" value="1"/>
</dbReference>
<name>W4LTZ7_ENTF1</name>
<evidence type="ECO:0008006" key="3">
    <source>
        <dbReference type="Google" id="ProtNLM"/>
    </source>
</evidence>
<organism evidence="1 2">
    <name type="scientific">Entotheonella factor</name>
    <dbReference type="NCBI Taxonomy" id="1429438"/>
    <lineage>
        <taxon>Bacteria</taxon>
        <taxon>Pseudomonadati</taxon>
        <taxon>Nitrospinota/Tectimicrobiota group</taxon>
        <taxon>Candidatus Tectimicrobiota</taxon>
        <taxon>Candidatus Entotheonellia</taxon>
        <taxon>Candidatus Entotheonellales</taxon>
        <taxon>Candidatus Entotheonellaceae</taxon>
        <taxon>Candidatus Entotheonella</taxon>
    </lineage>
</organism>
<dbReference type="InterPro" id="IPR025132">
    <property type="entry name" value="DUF4058"/>
</dbReference>
<gene>
    <name evidence="1" type="ORF">ETSY1_08255</name>
</gene>
<sequence length="256" mass="29385">MPSPFPGMDPYLEGYLWPDVHSALAHKIRQQLAPQIQPHYVARIEISVVEDESFSADIGVMYPDVEVIRTRYPATPDDAPRGAGPVITAAPMTLALPEVRLTHVDIRDVAQNQWVTSIEIISPVNKREPHLSRYRQKRHRVRQADVHLLEIDLLRRGTRVWTYDGMPSHIPYLVVLTRSGAQQMEIWPIRLEDQLPVLPVPLRPPHEDVALDLQAAITALYDEAYYHLSIDYHQGPPPPECSERERQWMRELLQGL</sequence>
<evidence type="ECO:0000313" key="1">
    <source>
        <dbReference type="EMBL" id="ETX01196.1"/>
    </source>
</evidence>
<dbReference type="EMBL" id="AZHW01000260">
    <property type="protein sequence ID" value="ETX01196.1"/>
    <property type="molecule type" value="Genomic_DNA"/>
</dbReference>